<dbReference type="GO" id="GO:0005886">
    <property type="term" value="C:plasma membrane"/>
    <property type="evidence" value="ECO:0007669"/>
    <property type="project" value="UniProtKB-SubCell"/>
</dbReference>
<keyword evidence="5 11" id="KW-0067">ATP-binding</keyword>
<feature type="domain" description="ABC transporter" evidence="9">
    <location>
        <begin position="356"/>
        <end position="590"/>
    </location>
</feature>
<protein>
    <submittedName>
        <fullName evidence="11">ATP-binding cassette, subfamily B, multidrug efflux pump</fullName>
    </submittedName>
</protein>
<organism evidence="11 12">
    <name type="scientific">Weissella bombi</name>
    <dbReference type="NCBI Taxonomy" id="1505725"/>
    <lineage>
        <taxon>Bacteria</taxon>
        <taxon>Bacillati</taxon>
        <taxon>Bacillota</taxon>
        <taxon>Bacilli</taxon>
        <taxon>Lactobacillales</taxon>
        <taxon>Lactobacillaceae</taxon>
        <taxon>Weissella</taxon>
    </lineage>
</organism>
<dbReference type="InterPro" id="IPR011527">
    <property type="entry name" value="ABC1_TM_dom"/>
</dbReference>
<dbReference type="InterPro" id="IPR003593">
    <property type="entry name" value="AAA+_ATPase"/>
</dbReference>
<dbReference type="PANTHER" id="PTHR43394">
    <property type="entry name" value="ATP-DEPENDENT PERMEASE MDL1, MITOCHONDRIAL"/>
    <property type="match status" value="1"/>
</dbReference>
<dbReference type="FunFam" id="3.40.50.300:FF:000287">
    <property type="entry name" value="Multidrug ABC transporter ATP-binding protein"/>
    <property type="match status" value="1"/>
</dbReference>
<evidence type="ECO:0000256" key="5">
    <source>
        <dbReference type="ARBA" id="ARBA00022840"/>
    </source>
</evidence>
<evidence type="ECO:0000256" key="4">
    <source>
        <dbReference type="ARBA" id="ARBA00022741"/>
    </source>
</evidence>
<dbReference type="AlphaFoldDB" id="A0A1C4BZT3"/>
<dbReference type="GO" id="GO:0015421">
    <property type="term" value="F:ABC-type oligopeptide transporter activity"/>
    <property type="evidence" value="ECO:0007669"/>
    <property type="project" value="TreeGrafter"/>
</dbReference>
<reference evidence="12" key="1">
    <citation type="submission" date="2016-08" db="EMBL/GenBank/DDBJ databases">
        <authorList>
            <person name="Varghese N."/>
            <person name="Submissions Spin"/>
        </authorList>
    </citation>
    <scope>NUCLEOTIDE SEQUENCE [LARGE SCALE GENOMIC DNA]</scope>
    <source>
        <strain evidence="12">R-53094</strain>
    </source>
</reference>
<dbReference type="GO" id="GO:0005524">
    <property type="term" value="F:ATP binding"/>
    <property type="evidence" value="ECO:0007669"/>
    <property type="project" value="UniProtKB-KW"/>
</dbReference>
<dbReference type="Gene3D" id="3.40.50.300">
    <property type="entry name" value="P-loop containing nucleotide triphosphate hydrolases"/>
    <property type="match status" value="1"/>
</dbReference>
<keyword evidence="4" id="KW-0547">Nucleotide-binding</keyword>
<evidence type="ECO:0000313" key="11">
    <source>
        <dbReference type="EMBL" id="SCC12320.1"/>
    </source>
</evidence>
<evidence type="ECO:0000259" key="9">
    <source>
        <dbReference type="PROSITE" id="PS50893"/>
    </source>
</evidence>
<feature type="transmembrane region" description="Helical" evidence="8">
    <location>
        <begin position="75"/>
        <end position="100"/>
    </location>
</feature>
<feature type="transmembrane region" description="Helical" evidence="8">
    <location>
        <begin position="150"/>
        <end position="169"/>
    </location>
</feature>
<keyword evidence="7 8" id="KW-0472">Membrane</keyword>
<dbReference type="GO" id="GO:0016887">
    <property type="term" value="F:ATP hydrolysis activity"/>
    <property type="evidence" value="ECO:0007669"/>
    <property type="project" value="InterPro"/>
</dbReference>
<dbReference type="InterPro" id="IPR003439">
    <property type="entry name" value="ABC_transporter-like_ATP-bd"/>
</dbReference>
<sequence length="595" mass="66372">MTNNLSESVRFFSHYLKRFKCSLLAIFVLTITATWLQVKAPVYMGRSITELSKYLMTYLNPVTKSQASLDDFHQALFLFAGFTLMILIALFLNALTQAVVAPKSVNDMRTGLFAKLQRMTVRYFDNHQDGEILSRFTSDLDNIFNAMNNAVFQILQQVVMFIGVIWMMFNESPKMAVVTMASTPVVIIVGFIIMIQAKKYVDLQQAEVGHLNGYINEQINGEKVIITNGLQAKSIDGFIEHNNKVRHAMVHSQAWSNVLNPIMQGLGLVNLGIVIFFGATQALSGDVASRATGLGLIVTFVSFSQQYFQPISQITSLYNMMQQAMTGVHRVNEILAQDDEVKPADGVKFNGIKHDVKLQDVHFGYNQDREIIHGIDIDVKKGEMVALVGPTGSGKTTVMNLLNRFYDVTSGAVLFDGVDIRQMDLTSLRDHVGIVLQESVLFTGTVRDNITFGKEDATDEEVIDAAKQANIHDFIMTLEDGYDTQISDENSVFSTGQKQLLSIARTILTEPDLLILDEATSNVDTVTEERIQRAMDNVIAGRTSFVIAHRLKTILNADKIVVLKDGNIIEQGNHESLLAQDGFYAGLYKNQMMFE</sequence>
<gene>
    <name evidence="11" type="ORF">GA0061074_11817</name>
</gene>
<keyword evidence="6 8" id="KW-1133">Transmembrane helix</keyword>
<dbReference type="SUPFAM" id="SSF52540">
    <property type="entry name" value="P-loop containing nucleoside triphosphate hydrolases"/>
    <property type="match status" value="1"/>
</dbReference>
<feature type="transmembrane region" description="Helical" evidence="8">
    <location>
        <begin position="175"/>
        <end position="195"/>
    </location>
</feature>
<dbReference type="SUPFAM" id="SSF90123">
    <property type="entry name" value="ABC transporter transmembrane region"/>
    <property type="match status" value="1"/>
</dbReference>
<dbReference type="PROSITE" id="PS50893">
    <property type="entry name" value="ABC_TRANSPORTER_2"/>
    <property type="match status" value="1"/>
</dbReference>
<evidence type="ECO:0000256" key="7">
    <source>
        <dbReference type="ARBA" id="ARBA00023136"/>
    </source>
</evidence>
<evidence type="ECO:0000256" key="8">
    <source>
        <dbReference type="SAM" id="Phobius"/>
    </source>
</evidence>
<dbReference type="EMBL" id="FMAO01000018">
    <property type="protein sequence ID" value="SCC12320.1"/>
    <property type="molecule type" value="Genomic_DNA"/>
</dbReference>
<dbReference type="InterPro" id="IPR039421">
    <property type="entry name" value="Type_1_exporter"/>
</dbReference>
<keyword evidence="2" id="KW-0813">Transport</keyword>
<keyword evidence="3 8" id="KW-0812">Transmembrane</keyword>
<dbReference type="OrthoDB" id="9770415at2"/>
<evidence type="ECO:0000313" key="12">
    <source>
        <dbReference type="Proteomes" id="UP000199268"/>
    </source>
</evidence>
<dbReference type="PANTHER" id="PTHR43394:SF1">
    <property type="entry name" value="ATP-BINDING CASSETTE SUB-FAMILY B MEMBER 10, MITOCHONDRIAL"/>
    <property type="match status" value="1"/>
</dbReference>
<dbReference type="SMART" id="SM00382">
    <property type="entry name" value="AAA"/>
    <property type="match status" value="1"/>
</dbReference>
<dbReference type="Gene3D" id="1.20.1560.10">
    <property type="entry name" value="ABC transporter type 1, transmembrane domain"/>
    <property type="match status" value="1"/>
</dbReference>
<feature type="domain" description="ABC transmembrane type-1" evidence="10">
    <location>
        <begin position="24"/>
        <end position="323"/>
    </location>
</feature>
<evidence type="ECO:0000256" key="2">
    <source>
        <dbReference type="ARBA" id="ARBA00022448"/>
    </source>
</evidence>
<dbReference type="Pfam" id="PF00005">
    <property type="entry name" value="ABC_tran"/>
    <property type="match status" value="1"/>
</dbReference>
<accession>A0A1C4BZT3</accession>
<evidence type="ECO:0000256" key="3">
    <source>
        <dbReference type="ARBA" id="ARBA00022692"/>
    </source>
</evidence>
<evidence type="ECO:0000256" key="1">
    <source>
        <dbReference type="ARBA" id="ARBA00004651"/>
    </source>
</evidence>
<dbReference type="RefSeq" id="WP_092463857.1">
    <property type="nucleotide sequence ID" value="NZ_BJEE01000001.1"/>
</dbReference>
<dbReference type="InterPro" id="IPR036640">
    <property type="entry name" value="ABC1_TM_sf"/>
</dbReference>
<name>A0A1C4BZT3_9LACO</name>
<evidence type="ECO:0000259" key="10">
    <source>
        <dbReference type="PROSITE" id="PS50929"/>
    </source>
</evidence>
<feature type="transmembrane region" description="Helical" evidence="8">
    <location>
        <begin position="21"/>
        <end position="38"/>
    </location>
</feature>
<dbReference type="STRING" id="1505725.GA0061074_11817"/>
<dbReference type="InterPro" id="IPR027417">
    <property type="entry name" value="P-loop_NTPase"/>
</dbReference>
<keyword evidence="12" id="KW-1185">Reference proteome</keyword>
<proteinExistence type="predicted"/>
<dbReference type="PROSITE" id="PS50929">
    <property type="entry name" value="ABC_TM1F"/>
    <property type="match status" value="1"/>
</dbReference>
<comment type="subcellular location">
    <subcellularLocation>
        <location evidence="1">Cell membrane</location>
        <topology evidence="1">Multi-pass membrane protein</topology>
    </subcellularLocation>
</comment>
<evidence type="ECO:0000256" key="6">
    <source>
        <dbReference type="ARBA" id="ARBA00022989"/>
    </source>
</evidence>
<dbReference type="Pfam" id="PF00664">
    <property type="entry name" value="ABC_membrane"/>
    <property type="match status" value="1"/>
</dbReference>
<dbReference type="Proteomes" id="UP000199268">
    <property type="component" value="Unassembled WGS sequence"/>
</dbReference>
<dbReference type="CDD" id="cd18547">
    <property type="entry name" value="ABC_6TM_Tm288_like"/>
    <property type="match status" value="1"/>
</dbReference>